<feature type="compositionally biased region" description="Polar residues" evidence="4">
    <location>
        <begin position="1"/>
        <end position="11"/>
    </location>
</feature>
<dbReference type="GO" id="GO:0000976">
    <property type="term" value="F:transcription cis-regulatory region binding"/>
    <property type="evidence" value="ECO:0007669"/>
    <property type="project" value="TreeGrafter"/>
</dbReference>
<proteinExistence type="predicted"/>
<reference evidence="6" key="1">
    <citation type="submission" date="2018-05" db="EMBL/GenBank/DDBJ databases">
        <authorList>
            <person name="Lanie J.A."/>
            <person name="Ng W.-L."/>
            <person name="Kazmierczak K.M."/>
            <person name="Andrzejewski T.M."/>
            <person name="Davidsen T.M."/>
            <person name="Wayne K.J."/>
            <person name="Tettelin H."/>
            <person name="Glass J.I."/>
            <person name="Rusch D."/>
            <person name="Podicherti R."/>
            <person name="Tsui H.-C.T."/>
            <person name="Winkler M.E."/>
        </authorList>
    </citation>
    <scope>NUCLEOTIDE SEQUENCE</scope>
</reference>
<dbReference type="InterPro" id="IPR023772">
    <property type="entry name" value="DNA-bd_HTH_TetR-type_CS"/>
</dbReference>
<evidence type="ECO:0000313" key="6">
    <source>
        <dbReference type="EMBL" id="SUZ91697.1"/>
    </source>
</evidence>
<dbReference type="InterPro" id="IPR011075">
    <property type="entry name" value="TetR_C"/>
</dbReference>
<evidence type="ECO:0000256" key="4">
    <source>
        <dbReference type="SAM" id="MobiDB-lite"/>
    </source>
</evidence>
<keyword evidence="2" id="KW-0238">DNA-binding</keyword>
<dbReference type="SUPFAM" id="SSF46689">
    <property type="entry name" value="Homeodomain-like"/>
    <property type="match status" value="1"/>
</dbReference>
<accession>A0A381RP69</accession>
<dbReference type="PROSITE" id="PS01081">
    <property type="entry name" value="HTH_TETR_1"/>
    <property type="match status" value="1"/>
</dbReference>
<dbReference type="PANTHER" id="PTHR30055:SF148">
    <property type="entry name" value="TETR-FAMILY TRANSCRIPTIONAL REGULATOR"/>
    <property type="match status" value="1"/>
</dbReference>
<keyword evidence="3" id="KW-0804">Transcription</keyword>
<evidence type="ECO:0000256" key="3">
    <source>
        <dbReference type="ARBA" id="ARBA00023163"/>
    </source>
</evidence>
<dbReference type="Gene3D" id="1.10.10.60">
    <property type="entry name" value="Homeodomain-like"/>
    <property type="match status" value="1"/>
</dbReference>
<dbReference type="PANTHER" id="PTHR30055">
    <property type="entry name" value="HTH-TYPE TRANSCRIPTIONAL REGULATOR RUTR"/>
    <property type="match status" value="1"/>
</dbReference>
<evidence type="ECO:0000256" key="1">
    <source>
        <dbReference type="ARBA" id="ARBA00023015"/>
    </source>
</evidence>
<feature type="non-terminal residue" evidence="6">
    <location>
        <position position="1"/>
    </location>
</feature>
<sequence length="206" mass="22633">VITSTQTTSFTGPGRPRDPNVNQAILAATLRQLSKDGYGRMSMDSVAAEAGVTKPTVYRRWASKADLATAALAELQVEEAAPSSGDAPTDLRAVLTTLQRSLCRPNGIAIIGTVMVEEHHTPELITLFRQRVVRPRRAMLRNVLEEAEKRGDLRNDADIDTAVSMLIGSFYAHYLTGEKIPRGWPRRIVQTVWEGIAKSPQARKGK</sequence>
<dbReference type="PRINTS" id="PR00455">
    <property type="entry name" value="HTHTETR"/>
</dbReference>
<dbReference type="InterPro" id="IPR050109">
    <property type="entry name" value="HTH-type_TetR-like_transc_reg"/>
</dbReference>
<dbReference type="Pfam" id="PF16859">
    <property type="entry name" value="TetR_C_11"/>
    <property type="match status" value="1"/>
</dbReference>
<dbReference type="InterPro" id="IPR036271">
    <property type="entry name" value="Tet_transcr_reg_TetR-rel_C_sf"/>
</dbReference>
<dbReference type="Pfam" id="PF00440">
    <property type="entry name" value="TetR_N"/>
    <property type="match status" value="1"/>
</dbReference>
<name>A0A381RP69_9ZZZZ</name>
<dbReference type="PROSITE" id="PS50977">
    <property type="entry name" value="HTH_TETR_2"/>
    <property type="match status" value="1"/>
</dbReference>
<dbReference type="GO" id="GO:0003700">
    <property type="term" value="F:DNA-binding transcription factor activity"/>
    <property type="evidence" value="ECO:0007669"/>
    <property type="project" value="TreeGrafter"/>
</dbReference>
<feature type="region of interest" description="Disordered" evidence="4">
    <location>
        <begin position="1"/>
        <end position="20"/>
    </location>
</feature>
<keyword evidence="1" id="KW-0805">Transcription regulation</keyword>
<protein>
    <recommendedName>
        <fullName evidence="5">HTH tetR-type domain-containing protein</fullName>
    </recommendedName>
</protein>
<dbReference type="InterPro" id="IPR001647">
    <property type="entry name" value="HTH_TetR"/>
</dbReference>
<gene>
    <name evidence="6" type="ORF">METZ01_LOCUS44551</name>
</gene>
<evidence type="ECO:0000256" key="2">
    <source>
        <dbReference type="ARBA" id="ARBA00023125"/>
    </source>
</evidence>
<dbReference type="InterPro" id="IPR009057">
    <property type="entry name" value="Homeodomain-like_sf"/>
</dbReference>
<dbReference type="AlphaFoldDB" id="A0A381RP69"/>
<dbReference type="SUPFAM" id="SSF48498">
    <property type="entry name" value="Tetracyclin repressor-like, C-terminal domain"/>
    <property type="match status" value="1"/>
</dbReference>
<organism evidence="6">
    <name type="scientific">marine metagenome</name>
    <dbReference type="NCBI Taxonomy" id="408172"/>
    <lineage>
        <taxon>unclassified sequences</taxon>
        <taxon>metagenomes</taxon>
        <taxon>ecological metagenomes</taxon>
    </lineage>
</organism>
<feature type="domain" description="HTH tetR-type" evidence="5">
    <location>
        <begin position="19"/>
        <end position="79"/>
    </location>
</feature>
<evidence type="ECO:0000259" key="5">
    <source>
        <dbReference type="PROSITE" id="PS50977"/>
    </source>
</evidence>
<dbReference type="EMBL" id="UINC01001997">
    <property type="protein sequence ID" value="SUZ91697.1"/>
    <property type="molecule type" value="Genomic_DNA"/>
</dbReference>
<dbReference type="Gene3D" id="1.10.357.10">
    <property type="entry name" value="Tetracycline Repressor, domain 2"/>
    <property type="match status" value="1"/>
</dbReference>